<proteinExistence type="predicted"/>
<dbReference type="Pfam" id="PF08808">
    <property type="entry name" value="RES"/>
    <property type="match status" value="1"/>
</dbReference>
<dbReference type="Proteomes" id="UP000036395">
    <property type="component" value="Unassembled WGS sequence"/>
</dbReference>
<dbReference type="PATRIC" id="fig|47884.3.peg.3230"/>
<protein>
    <submittedName>
        <fullName evidence="2">RES domain-containing protein</fullName>
    </submittedName>
</protein>
<evidence type="ECO:0000313" key="5">
    <source>
        <dbReference type="Proteomes" id="UP000183155"/>
    </source>
</evidence>
<dbReference type="EMBL" id="JYLA01000005">
    <property type="protein sequence ID" value="KMM84312.1"/>
    <property type="molecule type" value="Genomic_DNA"/>
</dbReference>
<evidence type="ECO:0000259" key="1">
    <source>
        <dbReference type="SMART" id="SM00953"/>
    </source>
</evidence>
<gene>
    <name evidence="3" type="ORF">SAMN04490203_2708</name>
    <name evidence="2" type="ORF">TU78_13830</name>
</gene>
<name>A0A0J6JKH5_PSETA</name>
<evidence type="ECO:0000313" key="3">
    <source>
        <dbReference type="EMBL" id="SEC59071.1"/>
    </source>
</evidence>
<reference evidence="3 5" key="2">
    <citation type="submission" date="2016-10" db="EMBL/GenBank/DDBJ databases">
        <authorList>
            <person name="Varghese N."/>
            <person name="Submissions S."/>
        </authorList>
    </citation>
    <scope>NUCLEOTIDE SEQUENCE [LARGE SCALE GENOMIC DNA]</scope>
    <source>
        <strain evidence="3 5">BS3652</strain>
    </source>
</reference>
<dbReference type="Proteomes" id="UP000183155">
    <property type="component" value="Unassembled WGS sequence"/>
</dbReference>
<keyword evidence="5" id="KW-1185">Reference proteome</keyword>
<dbReference type="STRING" id="47884.SAMN04490203_2708"/>
<comment type="caution">
    <text evidence="2">The sequence shown here is derived from an EMBL/GenBank/DDBJ whole genome shotgun (WGS) entry which is preliminary data.</text>
</comment>
<sequence length="228" mass="25295">MPARLPGWNKAYRLINSAFPPISVFEDTVDPADLEIAYALESLTNDRLRDQAGLLDRVRPEDRLSGEGSTPVMAAFTHIGRASRFTDGSYGVYYCASSLEAAIAETCFHQAQFWRATQEASIEITLRTYINKVLKPMIDVRDDASLHQPSTAGYAVSQAFARPHREQGAWGLLYNSVRLSGHECVAAFRPPALSIPVQGPHLRYVWDEKAQDIAWVLQVSEVAFKPAG</sequence>
<reference evidence="2 4" key="1">
    <citation type="submission" date="2015-02" db="EMBL/GenBank/DDBJ databases">
        <title>Pseudomonas helleri sp. nov. and Pseudomonas weihenstephanensis sp. nov., isolated from raw cows milk.</title>
        <authorList>
            <person name="von Neubeck M."/>
            <person name="Huptas C."/>
            <person name="Wenning M."/>
            <person name="Scherer S."/>
        </authorList>
    </citation>
    <scope>NUCLEOTIDE SEQUENCE [LARGE SCALE GENOMIC DNA]</scope>
    <source>
        <strain evidence="2 4">DSM 21104</strain>
    </source>
</reference>
<dbReference type="SMART" id="SM00953">
    <property type="entry name" value="RES"/>
    <property type="match status" value="1"/>
</dbReference>
<evidence type="ECO:0000313" key="4">
    <source>
        <dbReference type="Proteomes" id="UP000036395"/>
    </source>
</evidence>
<organism evidence="2 4">
    <name type="scientific">Pseudomonas taetrolens</name>
    <dbReference type="NCBI Taxonomy" id="47884"/>
    <lineage>
        <taxon>Bacteria</taxon>
        <taxon>Pseudomonadati</taxon>
        <taxon>Pseudomonadota</taxon>
        <taxon>Gammaproteobacteria</taxon>
        <taxon>Pseudomonadales</taxon>
        <taxon>Pseudomonadaceae</taxon>
        <taxon>Pseudomonas</taxon>
    </lineage>
</organism>
<evidence type="ECO:0000313" key="2">
    <source>
        <dbReference type="EMBL" id="KMM84312.1"/>
    </source>
</evidence>
<feature type="domain" description="RES" evidence="1">
    <location>
        <begin position="75"/>
        <end position="199"/>
    </location>
</feature>
<dbReference type="EMBL" id="FNRS01000001">
    <property type="protein sequence ID" value="SEC59071.1"/>
    <property type="molecule type" value="Genomic_DNA"/>
</dbReference>
<dbReference type="AlphaFoldDB" id="A0A0J6JKH5"/>
<dbReference type="InterPro" id="IPR014914">
    <property type="entry name" value="RES_dom"/>
</dbReference>
<accession>A0A0J6JKH5</accession>
<dbReference type="RefSeq" id="WP_048382088.1">
    <property type="nucleotide sequence ID" value="NZ_FNRS01000001.1"/>
</dbReference>
<dbReference type="OrthoDB" id="9795903at2"/>